<dbReference type="RefSeq" id="WP_177175413.1">
    <property type="nucleotide sequence ID" value="NZ_BMGV01000004.1"/>
</dbReference>
<gene>
    <name evidence="1" type="ORF">SAMN05444007_10424</name>
</gene>
<evidence type="ECO:0000313" key="1">
    <source>
        <dbReference type="EMBL" id="SEJ26269.1"/>
    </source>
</evidence>
<dbReference type="Proteomes" id="UP000199379">
    <property type="component" value="Unassembled WGS sequence"/>
</dbReference>
<organism evidence="1 2">
    <name type="scientific">Cribrihabitans marinus</name>
    <dbReference type="NCBI Taxonomy" id="1227549"/>
    <lineage>
        <taxon>Bacteria</taxon>
        <taxon>Pseudomonadati</taxon>
        <taxon>Pseudomonadota</taxon>
        <taxon>Alphaproteobacteria</taxon>
        <taxon>Rhodobacterales</taxon>
        <taxon>Paracoccaceae</taxon>
        <taxon>Cribrihabitans</taxon>
    </lineage>
</organism>
<proteinExistence type="predicted"/>
<dbReference type="EMBL" id="FNYD01000004">
    <property type="protein sequence ID" value="SEJ26269.1"/>
    <property type="molecule type" value="Genomic_DNA"/>
</dbReference>
<reference evidence="1 2" key="1">
    <citation type="submission" date="2016-10" db="EMBL/GenBank/DDBJ databases">
        <authorList>
            <person name="de Groot N.N."/>
        </authorList>
    </citation>
    <scope>NUCLEOTIDE SEQUENCE [LARGE SCALE GENOMIC DNA]</scope>
    <source>
        <strain evidence="1 2">DSM 29340</strain>
    </source>
</reference>
<dbReference type="AlphaFoldDB" id="A0A1H6XAU1"/>
<sequence>MFNILADTIRTATLTAPRRDMPEVPPRRTFRWWRQDKAANRPELTRTFSR</sequence>
<keyword evidence="2" id="KW-1185">Reference proteome</keyword>
<protein>
    <submittedName>
        <fullName evidence="1">Uncharacterized protein</fullName>
    </submittedName>
</protein>
<name>A0A1H6XAU1_9RHOB</name>
<evidence type="ECO:0000313" key="2">
    <source>
        <dbReference type="Proteomes" id="UP000199379"/>
    </source>
</evidence>
<accession>A0A1H6XAU1</accession>